<accession>A0A7G9WCR3</accession>
<dbReference type="Pfam" id="PF16924">
    <property type="entry name" value="DpaA_N"/>
    <property type="match status" value="1"/>
</dbReference>
<dbReference type="RefSeq" id="WP_213166868.1">
    <property type="nucleotide sequence ID" value="NZ_CP058559.1"/>
</dbReference>
<dbReference type="Pfam" id="PF02826">
    <property type="entry name" value="2-Hacid_dh_C"/>
    <property type="match status" value="1"/>
</dbReference>
<dbReference type="Gene3D" id="3.40.50.720">
    <property type="entry name" value="NAD(P)-binding Rossmann-like Domain"/>
    <property type="match status" value="1"/>
</dbReference>
<dbReference type="KEGG" id="acae:HYG86_17680"/>
<feature type="domain" description="Dipicolinate synthase subunit A N-terminal" evidence="2">
    <location>
        <begin position="5"/>
        <end position="118"/>
    </location>
</feature>
<keyword evidence="4" id="KW-1185">Reference proteome</keyword>
<reference evidence="3 4" key="1">
    <citation type="submission" date="2020-07" db="EMBL/GenBank/DDBJ databases">
        <title>Alkalicella. sp. LB2 genome.</title>
        <authorList>
            <person name="Postec A."/>
            <person name="Quemeneur M."/>
        </authorList>
    </citation>
    <scope>NUCLEOTIDE SEQUENCE [LARGE SCALE GENOMIC DNA]</scope>
    <source>
        <strain evidence="3 4">LB2</strain>
    </source>
</reference>
<sequence>MDHSIHIIGGDDRDLYLHKFLKEKGFSTITLWGFDKVGYNAFSLEDLKSKLGKNPTVILPMSGTNELGLVKGKYSSESIVLGKDFFDILPDNTKIIIGYARKWFKEMCMKKQTNLIEVAEDDEIAILNSIPSAEGAIQIAMENSEITIHDSKSLIIGFGRCGITLARIVKNLDSKVYVMTRNKVSLARSYEMGFIPVDPSEYEKILPQVDFIYNTAPNMVLPKEKLKHCINTQVIVDIASAPGGVDFDYAKEIGIRAILAPGLPGLVAPKTAAKILAEVYPRFLRGDYK</sequence>
<name>A0A7G9WCR3_ALKCA</name>
<dbReference type="GO" id="GO:0051287">
    <property type="term" value="F:NAD binding"/>
    <property type="evidence" value="ECO:0007669"/>
    <property type="project" value="InterPro"/>
</dbReference>
<feature type="domain" description="D-isomer specific 2-hydroxyacid dehydrogenase NAD-binding" evidence="1">
    <location>
        <begin position="144"/>
        <end position="236"/>
    </location>
</feature>
<dbReference type="NCBIfam" id="NF006162">
    <property type="entry name" value="PRK08306.1"/>
    <property type="match status" value="1"/>
</dbReference>
<protein>
    <submittedName>
        <fullName evidence="3">Dipicolinate synthase subunit DpsA</fullName>
    </submittedName>
</protein>
<evidence type="ECO:0000259" key="1">
    <source>
        <dbReference type="Pfam" id="PF02826"/>
    </source>
</evidence>
<dbReference type="InterPro" id="IPR006140">
    <property type="entry name" value="D-isomer_DH_NAD-bd"/>
</dbReference>
<evidence type="ECO:0000313" key="3">
    <source>
        <dbReference type="EMBL" id="QNO16475.1"/>
    </source>
</evidence>
<dbReference type="AlphaFoldDB" id="A0A7G9WCR3"/>
<dbReference type="InterPro" id="IPR036291">
    <property type="entry name" value="NAD(P)-bd_dom_sf"/>
</dbReference>
<proteinExistence type="predicted"/>
<organism evidence="3 4">
    <name type="scientific">Alkalicella caledoniensis</name>
    <dbReference type="NCBI Taxonomy" id="2731377"/>
    <lineage>
        <taxon>Bacteria</taxon>
        <taxon>Bacillati</taxon>
        <taxon>Bacillota</taxon>
        <taxon>Clostridia</taxon>
        <taxon>Eubacteriales</taxon>
        <taxon>Proteinivoracaceae</taxon>
        <taxon>Alkalicella</taxon>
    </lineage>
</organism>
<gene>
    <name evidence="3" type="primary">dpsA</name>
    <name evidence="3" type="ORF">HYG86_17680</name>
</gene>
<dbReference type="Proteomes" id="UP000516160">
    <property type="component" value="Chromosome"/>
</dbReference>
<evidence type="ECO:0000259" key="2">
    <source>
        <dbReference type="Pfam" id="PF16924"/>
    </source>
</evidence>
<dbReference type="InterPro" id="IPR031629">
    <property type="entry name" value="DpaA_N"/>
</dbReference>
<evidence type="ECO:0000313" key="4">
    <source>
        <dbReference type="Proteomes" id="UP000516160"/>
    </source>
</evidence>
<dbReference type="EMBL" id="CP058559">
    <property type="protein sequence ID" value="QNO16475.1"/>
    <property type="molecule type" value="Genomic_DNA"/>
</dbReference>
<dbReference type="SUPFAM" id="SSF51735">
    <property type="entry name" value="NAD(P)-binding Rossmann-fold domains"/>
    <property type="match status" value="1"/>
</dbReference>